<evidence type="ECO:0000313" key="3">
    <source>
        <dbReference type="Proteomes" id="UP000008744"/>
    </source>
</evidence>
<reference evidence="2 3" key="1">
    <citation type="journal article" date="2007" name="Nature">
        <title>Evolution of genes and genomes on the Drosophila phylogeny.</title>
        <authorList>
            <consortium name="Drosophila 12 Genomes Consortium"/>
            <person name="Clark A.G."/>
            <person name="Eisen M.B."/>
            <person name="Smith D.R."/>
            <person name="Bergman C.M."/>
            <person name="Oliver B."/>
            <person name="Markow T.A."/>
            <person name="Kaufman T.C."/>
            <person name="Kellis M."/>
            <person name="Gelbart W."/>
            <person name="Iyer V.N."/>
            <person name="Pollard D.A."/>
            <person name="Sackton T.B."/>
            <person name="Larracuente A.M."/>
            <person name="Singh N.D."/>
            <person name="Abad J.P."/>
            <person name="Abt D.N."/>
            <person name="Adryan B."/>
            <person name="Aguade M."/>
            <person name="Akashi H."/>
            <person name="Anderson W.W."/>
            <person name="Aquadro C.F."/>
            <person name="Ardell D.H."/>
            <person name="Arguello R."/>
            <person name="Artieri C.G."/>
            <person name="Barbash D.A."/>
            <person name="Barker D."/>
            <person name="Barsanti P."/>
            <person name="Batterham P."/>
            <person name="Batzoglou S."/>
            <person name="Begun D."/>
            <person name="Bhutkar A."/>
            <person name="Blanco E."/>
            <person name="Bosak S.A."/>
            <person name="Bradley R.K."/>
            <person name="Brand A.D."/>
            <person name="Brent M.R."/>
            <person name="Brooks A.N."/>
            <person name="Brown R.H."/>
            <person name="Butlin R.K."/>
            <person name="Caggese C."/>
            <person name="Calvi B.R."/>
            <person name="Bernardo de Carvalho A."/>
            <person name="Caspi A."/>
            <person name="Castrezana S."/>
            <person name="Celniker S.E."/>
            <person name="Chang J.L."/>
            <person name="Chapple C."/>
            <person name="Chatterji S."/>
            <person name="Chinwalla A."/>
            <person name="Civetta A."/>
            <person name="Clifton S.W."/>
            <person name="Comeron J.M."/>
            <person name="Costello J.C."/>
            <person name="Coyne J.A."/>
            <person name="Daub J."/>
            <person name="David R.G."/>
            <person name="Delcher A.L."/>
            <person name="Delehaunty K."/>
            <person name="Do C.B."/>
            <person name="Ebling H."/>
            <person name="Edwards K."/>
            <person name="Eickbush T."/>
            <person name="Evans J.D."/>
            <person name="Filipski A."/>
            <person name="Findeiss S."/>
            <person name="Freyhult E."/>
            <person name="Fulton L."/>
            <person name="Fulton R."/>
            <person name="Garcia A.C."/>
            <person name="Gardiner A."/>
            <person name="Garfield D.A."/>
            <person name="Garvin B.E."/>
            <person name="Gibson G."/>
            <person name="Gilbert D."/>
            <person name="Gnerre S."/>
            <person name="Godfrey J."/>
            <person name="Good R."/>
            <person name="Gotea V."/>
            <person name="Gravely B."/>
            <person name="Greenberg A.J."/>
            <person name="Griffiths-Jones S."/>
            <person name="Gross S."/>
            <person name="Guigo R."/>
            <person name="Gustafson E.A."/>
            <person name="Haerty W."/>
            <person name="Hahn M.W."/>
            <person name="Halligan D.L."/>
            <person name="Halpern A.L."/>
            <person name="Halter G.M."/>
            <person name="Han M.V."/>
            <person name="Heger A."/>
            <person name="Hillier L."/>
            <person name="Hinrichs A.S."/>
            <person name="Holmes I."/>
            <person name="Hoskins R.A."/>
            <person name="Hubisz M.J."/>
            <person name="Hultmark D."/>
            <person name="Huntley M.A."/>
            <person name="Jaffe D.B."/>
            <person name="Jagadeeshan S."/>
            <person name="Jeck W.R."/>
            <person name="Johnson J."/>
            <person name="Jones C.D."/>
            <person name="Jordan W.C."/>
            <person name="Karpen G.H."/>
            <person name="Kataoka E."/>
            <person name="Keightley P.D."/>
            <person name="Kheradpour P."/>
            <person name="Kirkness E.F."/>
            <person name="Koerich L.B."/>
            <person name="Kristiansen K."/>
            <person name="Kudrna D."/>
            <person name="Kulathinal R.J."/>
            <person name="Kumar S."/>
            <person name="Kwok R."/>
            <person name="Lander E."/>
            <person name="Langley C.H."/>
            <person name="Lapoint R."/>
            <person name="Lazzaro B.P."/>
            <person name="Lee S.J."/>
            <person name="Levesque L."/>
            <person name="Li R."/>
            <person name="Lin C.F."/>
            <person name="Lin M.F."/>
            <person name="Lindblad-Toh K."/>
            <person name="Llopart A."/>
            <person name="Long M."/>
            <person name="Low L."/>
            <person name="Lozovsky E."/>
            <person name="Lu J."/>
            <person name="Luo M."/>
            <person name="Machado C.A."/>
            <person name="Makalowski W."/>
            <person name="Marzo M."/>
            <person name="Matsuda M."/>
            <person name="Matzkin L."/>
            <person name="McAllister B."/>
            <person name="McBride C.S."/>
            <person name="McKernan B."/>
            <person name="McKernan K."/>
            <person name="Mendez-Lago M."/>
            <person name="Minx P."/>
            <person name="Mollenhauer M.U."/>
            <person name="Montooth K."/>
            <person name="Mount S.M."/>
            <person name="Mu X."/>
            <person name="Myers E."/>
            <person name="Negre B."/>
            <person name="Newfeld S."/>
            <person name="Nielsen R."/>
            <person name="Noor M.A."/>
            <person name="O'Grady P."/>
            <person name="Pachter L."/>
            <person name="Papaceit M."/>
            <person name="Parisi M.J."/>
            <person name="Parisi M."/>
            <person name="Parts L."/>
            <person name="Pedersen J.S."/>
            <person name="Pesole G."/>
            <person name="Phillippy A.M."/>
            <person name="Ponting C.P."/>
            <person name="Pop M."/>
            <person name="Porcelli D."/>
            <person name="Powell J.R."/>
            <person name="Prohaska S."/>
            <person name="Pruitt K."/>
            <person name="Puig M."/>
            <person name="Quesneville H."/>
            <person name="Ram K.R."/>
            <person name="Rand D."/>
            <person name="Rasmussen M.D."/>
            <person name="Reed L.K."/>
            <person name="Reenan R."/>
            <person name="Reily A."/>
            <person name="Remington K.A."/>
            <person name="Rieger T.T."/>
            <person name="Ritchie M.G."/>
            <person name="Robin C."/>
            <person name="Rogers Y.H."/>
            <person name="Rohde C."/>
            <person name="Rozas J."/>
            <person name="Rubenfield M.J."/>
            <person name="Ruiz A."/>
            <person name="Russo S."/>
            <person name="Salzberg S.L."/>
            <person name="Sanchez-Gracia A."/>
            <person name="Saranga D.J."/>
            <person name="Sato H."/>
            <person name="Schaeffer S.W."/>
            <person name="Schatz M.C."/>
            <person name="Schlenke T."/>
            <person name="Schwartz R."/>
            <person name="Segarra C."/>
            <person name="Singh R.S."/>
            <person name="Sirot L."/>
            <person name="Sirota M."/>
            <person name="Sisneros N.B."/>
            <person name="Smith C.D."/>
            <person name="Smith T.F."/>
            <person name="Spieth J."/>
            <person name="Stage D.E."/>
            <person name="Stark A."/>
            <person name="Stephan W."/>
            <person name="Strausberg R.L."/>
            <person name="Strempel S."/>
            <person name="Sturgill D."/>
            <person name="Sutton G."/>
            <person name="Sutton G.G."/>
            <person name="Tao W."/>
            <person name="Teichmann S."/>
            <person name="Tobari Y.N."/>
            <person name="Tomimura Y."/>
            <person name="Tsolas J.M."/>
            <person name="Valente V.L."/>
            <person name="Venter E."/>
            <person name="Venter J.C."/>
            <person name="Vicario S."/>
            <person name="Vieira F.G."/>
            <person name="Vilella A.J."/>
            <person name="Villasante A."/>
            <person name="Walenz B."/>
            <person name="Wang J."/>
            <person name="Wasserman M."/>
            <person name="Watts T."/>
            <person name="Wilson D."/>
            <person name="Wilson R.K."/>
            <person name="Wing R.A."/>
            <person name="Wolfner M.F."/>
            <person name="Wong A."/>
            <person name="Wong G.K."/>
            <person name="Wu C.I."/>
            <person name="Wu G."/>
            <person name="Yamamoto D."/>
            <person name="Yang H.P."/>
            <person name="Yang S.P."/>
            <person name="Yorke J.A."/>
            <person name="Yoshida K."/>
            <person name="Zdobnov E."/>
            <person name="Zhang P."/>
            <person name="Zhang Y."/>
            <person name="Zimin A.V."/>
            <person name="Baldwin J."/>
            <person name="Abdouelleil A."/>
            <person name="Abdulkadir J."/>
            <person name="Abebe A."/>
            <person name="Abera B."/>
            <person name="Abreu J."/>
            <person name="Acer S.C."/>
            <person name="Aftuck L."/>
            <person name="Alexander A."/>
            <person name="An P."/>
            <person name="Anderson E."/>
            <person name="Anderson S."/>
            <person name="Arachi H."/>
            <person name="Azer M."/>
            <person name="Bachantsang P."/>
            <person name="Barry A."/>
            <person name="Bayul T."/>
            <person name="Berlin A."/>
            <person name="Bessette D."/>
            <person name="Bloom T."/>
            <person name="Blye J."/>
            <person name="Boguslavskiy L."/>
            <person name="Bonnet C."/>
            <person name="Boukhgalter B."/>
            <person name="Bourzgui I."/>
            <person name="Brown A."/>
            <person name="Cahill P."/>
            <person name="Channer S."/>
            <person name="Cheshatsang Y."/>
            <person name="Chuda L."/>
            <person name="Citroen M."/>
            <person name="Collymore A."/>
            <person name="Cooke P."/>
            <person name="Costello M."/>
            <person name="D'Aco K."/>
            <person name="Daza R."/>
            <person name="De Haan G."/>
            <person name="DeGray S."/>
            <person name="DeMaso C."/>
            <person name="Dhargay N."/>
            <person name="Dooley K."/>
            <person name="Dooley E."/>
            <person name="Doricent M."/>
            <person name="Dorje P."/>
            <person name="Dorjee K."/>
            <person name="Dupes A."/>
            <person name="Elong R."/>
            <person name="Falk J."/>
            <person name="Farina A."/>
            <person name="Faro S."/>
            <person name="Ferguson D."/>
            <person name="Fisher S."/>
            <person name="Foley C.D."/>
            <person name="Franke A."/>
            <person name="Friedrich D."/>
            <person name="Gadbois L."/>
            <person name="Gearin G."/>
            <person name="Gearin C.R."/>
            <person name="Giannoukos G."/>
            <person name="Goode T."/>
            <person name="Graham J."/>
            <person name="Grandbois E."/>
            <person name="Grewal S."/>
            <person name="Gyaltsen K."/>
            <person name="Hafez N."/>
            <person name="Hagos B."/>
            <person name="Hall J."/>
            <person name="Henson C."/>
            <person name="Hollinger A."/>
            <person name="Honan T."/>
            <person name="Huard M.D."/>
            <person name="Hughes L."/>
            <person name="Hurhula B."/>
            <person name="Husby M.E."/>
            <person name="Kamat A."/>
            <person name="Kanga B."/>
            <person name="Kashin S."/>
            <person name="Khazanovich D."/>
            <person name="Kisner P."/>
            <person name="Lance K."/>
            <person name="Lara M."/>
            <person name="Lee W."/>
            <person name="Lennon N."/>
            <person name="Letendre F."/>
            <person name="LeVine R."/>
            <person name="Lipovsky A."/>
            <person name="Liu X."/>
            <person name="Liu J."/>
            <person name="Liu S."/>
            <person name="Lokyitsang T."/>
            <person name="Lokyitsang Y."/>
            <person name="Lubonja R."/>
            <person name="Lui A."/>
            <person name="MacDonald P."/>
            <person name="Magnisalis V."/>
            <person name="Maru K."/>
            <person name="Matthews C."/>
            <person name="McCusker W."/>
            <person name="McDonough S."/>
            <person name="Mehta T."/>
            <person name="Meldrim J."/>
            <person name="Meneus L."/>
            <person name="Mihai O."/>
            <person name="Mihalev A."/>
            <person name="Mihova T."/>
            <person name="Mittelman R."/>
            <person name="Mlenga V."/>
            <person name="Montmayeur A."/>
            <person name="Mulrain L."/>
            <person name="Navidi A."/>
            <person name="Naylor J."/>
            <person name="Negash T."/>
            <person name="Nguyen T."/>
            <person name="Nguyen N."/>
            <person name="Nicol R."/>
            <person name="Norbu C."/>
            <person name="Norbu N."/>
            <person name="Novod N."/>
            <person name="O'Neill B."/>
            <person name="Osman S."/>
            <person name="Markiewicz E."/>
            <person name="Oyono O.L."/>
            <person name="Patti C."/>
            <person name="Phunkhang P."/>
            <person name="Pierre F."/>
            <person name="Priest M."/>
            <person name="Raghuraman S."/>
            <person name="Rege F."/>
            <person name="Reyes R."/>
            <person name="Rise C."/>
            <person name="Rogov P."/>
            <person name="Ross K."/>
            <person name="Ryan E."/>
            <person name="Settipalli S."/>
            <person name="Shea T."/>
            <person name="Sherpa N."/>
            <person name="Shi L."/>
            <person name="Shih D."/>
            <person name="Sparrow T."/>
            <person name="Spaulding J."/>
            <person name="Stalker J."/>
            <person name="Stange-Thomann N."/>
            <person name="Stavropoulos S."/>
            <person name="Stone C."/>
            <person name="Strader C."/>
            <person name="Tesfaye S."/>
            <person name="Thomson T."/>
            <person name="Thoulutsang Y."/>
            <person name="Thoulutsang D."/>
            <person name="Topham K."/>
            <person name="Topping I."/>
            <person name="Tsamla T."/>
            <person name="Vassiliev H."/>
            <person name="Vo A."/>
            <person name="Wangchuk T."/>
            <person name="Wangdi T."/>
            <person name="Weiand M."/>
            <person name="Wilkinson J."/>
            <person name="Wilson A."/>
            <person name="Yadav S."/>
            <person name="Young G."/>
            <person name="Yu Q."/>
            <person name="Zembek L."/>
            <person name="Zhong D."/>
            <person name="Zimmer A."/>
            <person name="Zwirko Z."/>
            <person name="Jaffe D.B."/>
            <person name="Alvarez P."/>
            <person name="Brockman W."/>
            <person name="Butler J."/>
            <person name="Chin C."/>
            <person name="Gnerre S."/>
            <person name="Grabherr M."/>
            <person name="Kleber M."/>
            <person name="Mauceli E."/>
            <person name="MacCallum I."/>
        </authorList>
    </citation>
    <scope>NUCLEOTIDE SEQUENCE [LARGE SCALE GENOMIC DNA]</scope>
    <source>
        <strain evidence="3">MSH-3 / Tucson 14011-0111.49</strain>
    </source>
</reference>
<evidence type="ECO:0000256" key="1">
    <source>
        <dbReference type="SAM" id="MobiDB-lite"/>
    </source>
</evidence>
<protein>
    <submittedName>
        <fullName evidence="2">GL21117</fullName>
    </submittedName>
</protein>
<gene>
    <name evidence="2" type="primary">Dper\GL21117</name>
    <name evidence="2" type="ORF">Dper_GL21117</name>
</gene>
<dbReference type="AlphaFoldDB" id="B4GXF7"/>
<keyword evidence="3" id="KW-1185">Reference proteome</keyword>
<evidence type="ECO:0000313" key="2">
    <source>
        <dbReference type="EMBL" id="EDW27268.1"/>
    </source>
</evidence>
<accession>B4GXF7</accession>
<feature type="region of interest" description="Disordered" evidence="1">
    <location>
        <begin position="103"/>
        <end position="129"/>
    </location>
</feature>
<name>B4GXF7_DROPE</name>
<sequence>MGCGILMVAGQEVWDGAEADVSRCLTTYGTASLLATPRGYEYFHAAVHEMKTMSAIQRTEVGVDVDVEAEAAPETGLRHKVHKFMMTNWSLDQYHYQYQYQCQSRPRPGPGPGHGLGHHSQSPKPSLTQIRQCLRHKCHRVA</sequence>
<dbReference type="Proteomes" id="UP000008744">
    <property type="component" value="Unassembled WGS sequence"/>
</dbReference>
<proteinExistence type="predicted"/>
<organism evidence="3">
    <name type="scientific">Drosophila persimilis</name>
    <name type="common">Fruit fly</name>
    <dbReference type="NCBI Taxonomy" id="7234"/>
    <lineage>
        <taxon>Eukaryota</taxon>
        <taxon>Metazoa</taxon>
        <taxon>Ecdysozoa</taxon>
        <taxon>Arthropoda</taxon>
        <taxon>Hexapoda</taxon>
        <taxon>Insecta</taxon>
        <taxon>Pterygota</taxon>
        <taxon>Neoptera</taxon>
        <taxon>Endopterygota</taxon>
        <taxon>Diptera</taxon>
        <taxon>Brachycera</taxon>
        <taxon>Muscomorpha</taxon>
        <taxon>Ephydroidea</taxon>
        <taxon>Drosophilidae</taxon>
        <taxon>Drosophila</taxon>
        <taxon>Sophophora</taxon>
    </lineage>
</organism>
<dbReference type="EMBL" id="CH479195">
    <property type="protein sequence ID" value="EDW27268.1"/>
    <property type="molecule type" value="Genomic_DNA"/>
</dbReference>
<dbReference type="HOGENOM" id="CLU_1817798_0_0_1"/>